<evidence type="ECO:0000313" key="2">
    <source>
        <dbReference type="EMBL" id="MEA0970669.1"/>
    </source>
</evidence>
<proteinExistence type="predicted"/>
<evidence type="ECO:0000313" key="3">
    <source>
        <dbReference type="Proteomes" id="UP001291687"/>
    </source>
</evidence>
<feature type="domain" description="N-acetyltransferase" evidence="1">
    <location>
        <begin position="18"/>
        <end position="183"/>
    </location>
</feature>
<dbReference type="Pfam" id="PF13302">
    <property type="entry name" value="Acetyltransf_3"/>
    <property type="match status" value="1"/>
</dbReference>
<comment type="caution">
    <text evidence="2">The sequence shown here is derived from an EMBL/GenBank/DDBJ whole genome shotgun (WGS) entry which is preliminary data.</text>
</comment>
<dbReference type="EMBL" id="JARJFB010000035">
    <property type="protein sequence ID" value="MEA0970669.1"/>
    <property type="molecule type" value="Genomic_DNA"/>
</dbReference>
<sequence length="183" mass="21158">MNTQYFFGSFPALDLGELVLREILATDAQDYFDYMNRNEMEGFLTKENRPQTIEKALEEVQYWGSLFPAKRSIYWAIALKETNQMIGTAGFNHISFANSRAEISYDLNPDYWGKGVMLKSIKGILHFADFGLGLVRIQATVIIDNEKSIKVLERCGFEKEGFMKKYEVVEGEHKDYYMFGRVV</sequence>
<organism evidence="2 3">
    <name type="scientific">Candidatus Megaera venefica</name>
    <dbReference type="NCBI Taxonomy" id="2055910"/>
    <lineage>
        <taxon>Bacteria</taxon>
        <taxon>Pseudomonadati</taxon>
        <taxon>Pseudomonadota</taxon>
        <taxon>Alphaproteobacteria</taxon>
        <taxon>Rickettsiales</taxon>
        <taxon>Rickettsiaceae</taxon>
        <taxon>Candidatus Megaera</taxon>
    </lineage>
</organism>
<dbReference type="InterPro" id="IPR000182">
    <property type="entry name" value="GNAT_dom"/>
</dbReference>
<keyword evidence="3" id="KW-1185">Reference proteome</keyword>
<gene>
    <name evidence="2" type="ORF">Megvenef_00637</name>
</gene>
<dbReference type="PROSITE" id="PS51186">
    <property type="entry name" value="GNAT"/>
    <property type="match status" value="1"/>
</dbReference>
<dbReference type="InterPro" id="IPR016181">
    <property type="entry name" value="Acyl_CoA_acyltransferase"/>
</dbReference>
<protein>
    <submittedName>
        <fullName evidence="2">GNAT family N-acetyltransferase</fullName>
    </submittedName>
</protein>
<reference evidence="2 3" key="1">
    <citation type="submission" date="2023-03" db="EMBL/GenBank/DDBJ databases">
        <title>Host association and intracellularity evolved multiple times independently in the Rickettsiales.</title>
        <authorList>
            <person name="Castelli M."/>
            <person name="Nardi T."/>
            <person name="Gammuto L."/>
            <person name="Bellinzona G."/>
            <person name="Sabaneyeva E."/>
            <person name="Potekhin A."/>
            <person name="Serra V."/>
            <person name="Petroni G."/>
            <person name="Sassera D."/>
        </authorList>
    </citation>
    <scope>NUCLEOTIDE SEQUENCE [LARGE SCALE GENOMIC DNA]</scope>
    <source>
        <strain evidence="2 3">Sr 2-6</strain>
    </source>
</reference>
<name>A0ABU5NBZ1_9RICK</name>
<dbReference type="InterPro" id="IPR051531">
    <property type="entry name" value="N-acetyltransferase"/>
</dbReference>
<dbReference type="PANTHER" id="PTHR43792">
    <property type="entry name" value="GNAT FAMILY, PUTATIVE (AFU_ORTHOLOGUE AFUA_3G00765)-RELATED-RELATED"/>
    <property type="match status" value="1"/>
</dbReference>
<dbReference type="Gene3D" id="3.40.630.30">
    <property type="match status" value="1"/>
</dbReference>
<dbReference type="PANTHER" id="PTHR43792:SF9">
    <property type="entry name" value="RIBOSOMAL-PROTEIN-ALANINE ACETYLTRANSFERASE"/>
    <property type="match status" value="1"/>
</dbReference>
<dbReference type="RefSeq" id="WP_322776571.1">
    <property type="nucleotide sequence ID" value="NZ_JARJFB010000035.1"/>
</dbReference>
<evidence type="ECO:0000259" key="1">
    <source>
        <dbReference type="PROSITE" id="PS51186"/>
    </source>
</evidence>
<dbReference type="Proteomes" id="UP001291687">
    <property type="component" value="Unassembled WGS sequence"/>
</dbReference>
<dbReference type="SUPFAM" id="SSF55729">
    <property type="entry name" value="Acyl-CoA N-acyltransferases (Nat)"/>
    <property type="match status" value="1"/>
</dbReference>
<accession>A0ABU5NBZ1</accession>